<organism evidence="3 4">
    <name type="scientific">Meganyctiphanes norvegica</name>
    <name type="common">Northern krill</name>
    <name type="synonym">Thysanopoda norvegica</name>
    <dbReference type="NCBI Taxonomy" id="48144"/>
    <lineage>
        <taxon>Eukaryota</taxon>
        <taxon>Metazoa</taxon>
        <taxon>Ecdysozoa</taxon>
        <taxon>Arthropoda</taxon>
        <taxon>Crustacea</taxon>
        <taxon>Multicrustacea</taxon>
        <taxon>Malacostraca</taxon>
        <taxon>Eumalacostraca</taxon>
        <taxon>Eucarida</taxon>
        <taxon>Euphausiacea</taxon>
        <taxon>Euphausiidae</taxon>
        <taxon>Meganyctiphanes</taxon>
    </lineage>
</organism>
<proteinExistence type="predicted"/>
<feature type="domain" description="MBD" evidence="2">
    <location>
        <begin position="145"/>
        <end position="223"/>
    </location>
</feature>
<dbReference type="Gene3D" id="3.30.890.10">
    <property type="entry name" value="Methyl-cpg-binding Protein 2, Chain A"/>
    <property type="match status" value="2"/>
</dbReference>
<evidence type="ECO:0000313" key="4">
    <source>
        <dbReference type="Proteomes" id="UP001497623"/>
    </source>
</evidence>
<name>A0AAV2QEL4_MEGNR</name>
<keyword evidence="4" id="KW-1185">Reference proteome</keyword>
<dbReference type="PROSITE" id="PS00028">
    <property type="entry name" value="ZINC_FINGER_C2H2_1"/>
    <property type="match status" value="1"/>
</dbReference>
<dbReference type="AlphaFoldDB" id="A0AAV2QEL4"/>
<feature type="region of interest" description="Disordered" evidence="1">
    <location>
        <begin position="110"/>
        <end position="130"/>
    </location>
</feature>
<accession>A0AAV2QEL4</accession>
<gene>
    <name evidence="3" type="ORF">MNOR_LOCUS10348</name>
</gene>
<protein>
    <recommendedName>
        <fullName evidence="2">MBD domain-containing protein</fullName>
    </recommendedName>
</protein>
<feature type="non-terminal residue" evidence="3">
    <location>
        <position position="1"/>
    </location>
</feature>
<dbReference type="PROSITE" id="PS50982">
    <property type="entry name" value="MBD"/>
    <property type="match status" value="2"/>
</dbReference>
<evidence type="ECO:0000256" key="1">
    <source>
        <dbReference type="SAM" id="MobiDB-lite"/>
    </source>
</evidence>
<dbReference type="Pfam" id="PF01429">
    <property type="entry name" value="MBD"/>
    <property type="match status" value="1"/>
</dbReference>
<comment type="caution">
    <text evidence="3">The sequence shown here is derived from an EMBL/GenBank/DDBJ whole genome shotgun (WGS) entry which is preliminary data.</text>
</comment>
<dbReference type="Proteomes" id="UP001497623">
    <property type="component" value="Unassembled WGS sequence"/>
</dbReference>
<feature type="domain" description="MBD" evidence="2">
    <location>
        <begin position="235"/>
        <end position="311"/>
    </location>
</feature>
<dbReference type="GO" id="GO:0003677">
    <property type="term" value="F:DNA binding"/>
    <property type="evidence" value="ECO:0007669"/>
    <property type="project" value="InterPro"/>
</dbReference>
<dbReference type="InterPro" id="IPR013087">
    <property type="entry name" value="Znf_C2H2_type"/>
</dbReference>
<feature type="compositionally biased region" description="Basic and acidic residues" evidence="1">
    <location>
        <begin position="110"/>
        <end position="121"/>
    </location>
</feature>
<evidence type="ECO:0000313" key="3">
    <source>
        <dbReference type="EMBL" id="CAL4077190.1"/>
    </source>
</evidence>
<reference evidence="3 4" key="1">
    <citation type="submission" date="2024-05" db="EMBL/GenBank/DDBJ databases">
        <authorList>
            <person name="Wallberg A."/>
        </authorList>
    </citation>
    <scope>NUCLEOTIDE SEQUENCE [LARGE SCALE GENOMIC DNA]</scope>
</reference>
<dbReference type="EMBL" id="CAXKWB010005188">
    <property type="protein sequence ID" value="CAL4077190.1"/>
    <property type="molecule type" value="Genomic_DNA"/>
</dbReference>
<dbReference type="SUPFAM" id="SSF54171">
    <property type="entry name" value="DNA-binding domain"/>
    <property type="match status" value="2"/>
</dbReference>
<evidence type="ECO:0000259" key="2">
    <source>
        <dbReference type="PROSITE" id="PS50982"/>
    </source>
</evidence>
<dbReference type="InterPro" id="IPR001739">
    <property type="entry name" value="Methyl_CpG_DNA-bd"/>
</dbReference>
<dbReference type="InterPro" id="IPR016177">
    <property type="entry name" value="DNA-bd_dom_sf"/>
</dbReference>
<sequence>DCHAKIIKRKDVCDHLQSHNIKHISSSIFGVRQVGNKYAGTDAKRMLHCCEVCDFAFLRYYDMFIHLKDHTLDEFATADRDKYNGNTNGCHEDTSNSIYKYGVSDDKKHINEDNSDRKLDNQDIPESQNDNYVQKRGKICSGNMEIDVDNTGKYIPEGWQRKVYKHIGKSTLKSHYMVRYISPYTGRYFSGKRDISKHVEWLQDKGITESINIDKLDFSAASHNLRKGRLPARQELEVDNTDIYVPEGWQRKLFMYTTGGMRKGIKFICYISPLNKEFRCKRKMKQYFSSVNKGILLLIDVQQMDFSLPMHEVENKGN</sequence>